<sequence>PARSKRRIDDADGGGAQAGTARRTSGTHDSKKRRITPDASRAGPSSQPPASGAYSPPPRGRAYPVSQPHAGSSPSPPRAQPRQFPAPAYAYGLQTHPELAARLGGPAGAKGKGRKHAGPVQRVDTQPADADTEVDTEDEDKGAPLQRRPSAMDVEERPARAPVARGLGRTRTVAQL</sequence>
<protein>
    <submittedName>
        <fullName evidence="2">Uncharacterized protein</fullName>
    </submittedName>
</protein>
<reference evidence="3" key="1">
    <citation type="submission" date="2014-04" db="EMBL/GenBank/DDBJ databases">
        <title>Evolutionary Origins and Diversification of the Mycorrhizal Mutualists.</title>
        <authorList>
            <consortium name="DOE Joint Genome Institute"/>
            <consortium name="Mycorrhizal Genomics Consortium"/>
            <person name="Kohler A."/>
            <person name="Kuo A."/>
            <person name="Nagy L.G."/>
            <person name="Floudas D."/>
            <person name="Copeland A."/>
            <person name="Barry K.W."/>
            <person name="Cichocki N."/>
            <person name="Veneault-Fourrey C."/>
            <person name="LaButti K."/>
            <person name="Lindquist E.A."/>
            <person name="Lipzen A."/>
            <person name="Lundell T."/>
            <person name="Morin E."/>
            <person name="Murat C."/>
            <person name="Riley R."/>
            <person name="Ohm R."/>
            <person name="Sun H."/>
            <person name="Tunlid A."/>
            <person name="Henrissat B."/>
            <person name="Grigoriev I.V."/>
            <person name="Hibbett D.S."/>
            <person name="Martin F."/>
        </authorList>
    </citation>
    <scope>NUCLEOTIDE SEQUENCE [LARGE SCALE GENOMIC DNA]</scope>
    <source>
        <strain evidence="3">FD-334 SS-4</strain>
    </source>
</reference>
<name>A0A0D2N0J9_HYPSF</name>
<dbReference type="Proteomes" id="UP000054270">
    <property type="component" value="Unassembled WGS sequence"/>
</dbReference>
<feature type="compositionally biased region" description="Acidic residues" evidence="1">
    <location>
        <begin position="130"/>
        <end position="140"/>
    </location>
</feature>
<organism evidence="2 3">
    <name type="scientific">Hypholoma sublateritium (strain FD-334 SS-4)</name>
    <dbReference type="NCBI Taxonomy" id="945553"/>
    <lineage>
        <taxon>Eukaryota</taxon>
        <taxon>Fungi</taxon>
        <taxon>Dikarya</taxon>
        <taxon>Basidiomycota</taxon>
        <taxon>Agaricomycotina</taxon>
        <taxon>Agaricomycetes</taxon>
        <taxon>Agaricomycetidae</taxon>
        <taxon>Agaricales</taxon>
        <taxon>Agaricineae</taxon>
        <taxon>Strophariaceae</taxon>
        <taxon>Hypholoma</taxon>
    </lineage>
</organism>
<evidence type="ECO:0000256" key="1">
    <source>
        <dbReference type="SAM" id="MobiDB-lite"/>
    </source>
</evidence>
<dbReference type="EMBL" id="KN817996">
    <property type="protein sequence ID" value="KJA12684.1"/>
    <property type="molecule type" value="Genomic_DNA"/>
</dbReference>
<feature type="region of interest" description="Disordered" evidence="1">
    <location>
        <begin position="1"/>
        <end position="161"/>
    </location>
</feature>
<proteinExistence type="predicted"/>
<dbReference type="AlphaFoldDB" id="A0A0D2N0J9"/>
<feature type="non-terminal residue" evidence="2">
    <location>
        <position position="1"/>
    </location>
</feature>
<evidence type="ECO:0000313" key="2">
    <source>
        <dbReference type="EMBL" id="KJA12684.1"/>
    </source>
</evidence>
<gene>
    <name evidence="2" type="ORF">HYPSUDRAFT_1090740</name>
</gene>
<feature type="compositionally biased region" description="Low complexity" evidence="1">
    <location>
        <begin position="80"/>
        <end position="91"/>
    </location>
</feature>
<accession>A0A0D2N0J9</accession>
<keyword evidence="3" id="KW-1185">Reference proteome</keyword>
<evidence type="ECO:0000313" key="3">
    <source>
        <dbReference type="Proteomes" id="UP000054270"/>
    </source>
</evidence>